<evidence type="ECO:0000313" key="2">
    <source>
        <dbReference type="Proteomes" id="UP000799421"/>
    </source>
</evidence>
<reference evidence="1" key="1">
    <citation type="journal article" date="2020" name="Stud. Mycol.">
        <title>101 Dothideomycetes genomes: a test case for predicting lifestyles and emergence of pathogens.</title>
        <authorList>
            <person name="Haridas S."/>
            <person name="Albert R."/>
            <person name="Binder M."/>
            <person name="Bloem J."/>
            <person name="Labutti K."/>
            <person name="Salamov A."/>
            <person name="Andreopoulos B."/>
            <person name="Baker S."/>
            <person name="Barry K."/>
            <person name="Bills G."/>
            <person name="Bluhm B."/>
            <person name="Cannon C."/>
            <person name="Castanera R."/>
            <person name="Culley D."/>
            <person name="Daum C."/>
            <person name="Ezra D."/>
            <person name="Gonzalez J."/>
            <person name="Henrissat B."/>
            <person name="Kuo A."/>
            <person name="Liang C."/>
            <person name="Lipzen A."/>
            <person name="Lutzoni F."/>
            <person name="Magnuson J."/>
            <person name="Mondo S."/>
            <person name="Nolan M."/>
            <person name="Ohm R."/>
            <person name="Pangilinan J."/>
            <person name="Park H.-J."/>
            <person name="Ramirez L."/>
            <person name="Alfaro M."/>
            <person name="Sun H."/>
            <person name="Tritt A."/>
            <person name="Yoshinaga Y."/>
            <person name="Zwiers L.-H."/>
            <person name="Turgeon B."/>
            <person name="Goodwin S."/>
            <person name="Spatafora J."/>
            <person name="Crous P."/>
            <person name="Grigoriev I."/>
        </authorList>
    </citation>
    <scope>NUCLEOTIDE SEQUENCE</scope>
    <source>
        <strain evidence="1">CBS 480.64</strain>
    </source>
</reference>
<protein>
    <submittedName>
        <fullName evidence="1">Uncharacterized protein</fullName>
    </submittedName>
</protein>
<accession>A0A6A7C2P4</accession>
<dbReference type="EMBL" id="MU005973">
    <property type="protein sequence ID" value="KAF2861299.1"/>
    <property type="molecule type" value="Genomic_DNA"/>
</dbReference>
<evidence type="ECO:0000313" key="1">
    <source>
        <dbReference type="EMBL" id="KAF2861299.1"/>
    </source>
</evidence>
<gene>
    <name evidence="1" type="ORF">K470DRAFT_40127</name>
</gene>
<keyword evidence="2" id="KW-1185">Reference proteome</keyword>
<sequence length="160" mass="18542">MRTRNLPRLKSLYVYCRWQDAGDVFQDVRGVTDEDFASIPSRLPEIYLIEHPGELSVVTRLLARFPDLRYVLVCCPVSGLAMINTLEQLVRRDTLWRLVVTDDTHYTLFARLVPANNPASVVEVCKIHSNIAVLNFTPRHRCGIFLRQSRHCRDCRSWIS</sequence>
<name>A0A6A7C2P4_9PEZI</name>
<dbReference type="Proteomes" id="UP000799421">
    <property type="component" value="Unassembled WGS sequence"/>
</dbReference>
<organism evidence="1 2">
    <name type="scientific">Piedraia hortae CBS 480.64</name>
    <dbReference type="NCBI Taxonomy" id="1314780"/>
    <lineage>
        <taxon>Eukaryota</taxon>
        <taxon>Fungi</taxon>
        <taxon>Dikarya</taxon>
        <taxon>Ascomycota</taxon>
        <taxon>Pezizomycotina</taxon>
        <taxon>Dothideomycetes</taxon>
        <taxon>Dothideomycetidae</taxon>
        <taxon>Capnodiales</taxon>
        <taxon>Piedraiaceae</taxon>
        <taxon>Piedraia</taxon>
    </lineage>
</organism>
<dbReference type="AlphaFoldDB" id="A0A6A7C2P4"/>
<proteinExistence type="predicted"/>